<dbReference type="AlphaFoldDB" id="A0A7W2L2A5"/>
<dbReference type="EMBL" id="JACGDG010000012">
    <property type="protein sequence ID" value="MBA6117076.1"/>
    <property type="molecule type" value="Genomic_DNA"/>
</dbReference>
<feature type="domain" description="HTH araC/xylS-type" evidence="4">
    <location>
        <begin position="261"/>
        <end position="343"/>
    </location>
</feature>
<dbReference type="PROSITE" id="PS01124">
    <property type="entry name" value="HTH_ARAC_FAMILY_2"/>
    <property type="match status" value="1"/>
</dbReference>
<dbReference type="InterPro" id="IPR032687">
    <property type="entry name" value="AraC-type_N"/>
</dbReference>
<organism evidence="5 6">
    <name type="scientific">Pseudomonas putida</name>
    <name type="common">Arthrobacter siderocapsulatus</name>
    <dbReference type="NCBI Taxonomy" id="303"/>
    <lineage>
        <taxon>Bacteria</taxon>
        <taxon>Pseudomonadati</taxon>
        <taxon>Pseudomonadota</taxon>
        <taxon>Gammaproteobacteria</taxon>
        <taxon>Pseudomonadales</taxon>
        <taxon>Pseudomonadaceae</taxon>
        <taxon>Pseudomonas</taxon>
    </lineage>
</organism>
<dbReference type="SMART" id="SM00342">
    <property type="entry name" value="HTH_ARAC"/>
    <property type="match status" value="1"/>
</dbReference>
<dbReference type="InterPro" id="IPR018060">
    <property type="entry name" value="HTH_AraC"/>
</dbReference>
<evidence type="ECO:0000256" key="1">
    <source>
        <dbReference type="ARBA" id="ARBA00023015"/>
    </source>
</evidence>
<comment type="caution">
    <text evidence="5">The sequence shown here is derived from an EMBL/GenBank/DDBJ whole genome shotgun (WGS) entry which is preliminary data.</text>
</comment>
<protein>
    <submittedName>
        <fullName evidence="5">AraC family transcriptional regulator ligand-binding domain-containing protein</fullName>
    </submittedName>
</protein>
<dbReference type="InterPro" id="IPR009057">
    <property type="entry name" value="Homeodomain-like_sf"/>
</dbReference>
<dbReference type="Proteomes" id="UP000553948">
    <property type="component" value="Unassembled WGS sequence"/>
</dbReference>
<dbReference type="GO" id="GO:0005829">
    <property type="term" value="C:cytosol"/>
    <property type="evidence" value="ECO:0007669"/>
    <property type="project" value="TreeGrafter"/>
</dbReference>
<keyword evidence="1" id="KW-0805">Transcription regulation</keyword>
<dbReference type="Gene3D" id="1.10.10.60">
    <property type="entry name" value="Homeodomain-like"/>
    <property type="match status" value="1"/>
</dbReference>
<evidence type="ECO:0000259" key="4">
    <source>
        <dbReference type="PROSITE" id="PS01124"/>
    </source>
</evidence>
<reference evidence="5 6" key="1">
    <citation type="submission" date="2020-07" db="EMBL/GenBank/DDBJ databases">
        <title>Diversity of carbapenemase encoding genes among Pseudomonas putida group clinical isolates in a tertiary Brazilian hospital.</title>
        <authorList>
            <person name="Alberto-Lei F."/>
            <person name="Nodari C.S."/>
            <person name="Streling A.P."/>
            <person name="Paulino J.T."/>
            <person name="Bessa-Neto F.O."/>
            <person name="Cayo R."/>
            <person name="Gales A.C."/>
        </authorList>
    </citation>
    <scope>NUCLEOTIDE SEQUENCE [LARGE SCALE GENOMIC DNA]</scope>
    <source>
        <strain evidence="5 6">12464</strain>
    </source>
</reference>
<proteinExistence type="predicted"/>
<name>A0A7W2L2A5_PSEPU</name>
<evidence type="ECO:0000313" key="5">
    <source>
        <dbReference type="EMBL" id="MBA6117076.1"/>
    </source>
</evidence>
<evidence type="ECO:0000256" key="3">
    <source>
        <dbReference type="ARBA" id="ARBA00023163"/>
    </source>
</evidence>
<keyword evidence="2" id="KW-0238">DNA-binding</keyword>
<gene>
    <name evidence="5" type="ORF">H4C47_15190</name>
</gene>
<evidence type="ECO:0000256" key="2">
    <source>
        <dbReference type="ARBA" id="ARBA00023125"/>
    </source>
</evidence>
<accession>A0A7W2L2A5</accession>
<keyword evidence="3" id="KW-0804">Transcription</keyword>
<dbReference type="Pfam" id="PF12833">
    <property type="entry name" value="HTH_18"/>
    <property type="match status" value="1"/>
</dbReference>
<dbReference type="Pfam" id="PF12625">
    <property type="entry name" value="Arabinose_bd"/>
    <property type="match status" value="1"/>
</dbReference>
<dbReference type="SUPFAM" id="SSF46689">
    <property type="entry name" value="Homeodomain-like"/>
    <property type="match status" value="1"/>
</dbReference>
<dbReference type="GO" id="GO:0000976">
    <property type="term" value="F:transcription cis-regulatory region binding"/>
    <property type="evidence" value="ECO:0007669"/>
    <property type="project" value="TreeGrafter"/>
</dbReference>
<dbReference type="PANTHER" id="PTHR47894:SF1">
    <property type="entry name" value="HTH-TYPE TRANSCRIPTIONAL REGULATOR VQSM"/>
    <property type="match status" value="1"/>
</dbReference>
<sequence>MPPKIQVFWKQKLFAPYKIAALVEAAAGQGITQDTVLLGTQLDASQMHDSSTLTSLSQYIEACDNVLGACAHISTAFQMGGHLPLSAYGVYGHGLMCSATLRDFFNFAVKYQALATPAVRFYWREEAEVAVWVFFDTYGHMITQRTREFLIRQQMAQQMAHLTETAGEGCRPIKALFAFSDAGDKATYEQCLGCECVFDCPATELHYPQSVLSHAPQFANGLTHVLLQEACDRLIRQTKAYSGVTGEVHHMLMLTPGHFPTMEQIASSMQITTRTLRRKLEAEGTDYGTILDNVRGSLAMEYLQTTRMSTEDIAVKVGFSDGSNFRRAFKRWTGKTTRQVRYSGL</sequence>
<dbReference type="PANTHER" id="PTHR47894">
    <property type="entry name" value="HTH-TYPE TRANSCRIPTIONAL REGULATOR GADX"/>
    <property type="match status" value="1"/>
</dbReference>
<evidence type="ECO:0000313" key="6">
    <source>
        <dbReference type="Proteomes" id="UP000553948"/>
    </source>
</evidence>
<dbReference type="GO" id="GO:0003700">
    <property type="term" value="F:DNA-binding transcription factor activity"/>
    <property type="evidence" value="ECO:0007669"/>
    <property type="project" value="InterPro"/>
</dbReference>
<dbReference type="RefSeq" id="WP_054902632.1">
    <property type="nucleotide sequence ID" value="NZ_CP060529.1"/>
</dbReference>